<evidence type="ECO:0000313" key="3">
    <source>
        <dbReference type="Proteomes" id="UP000887159"/>
    </source>
</evidence>
<accession>A0A8X6VZP5</accession>
<feature type="compositionally biased region" description="Polar residues" evidence="1">
    <location>
        <begin position="63"/>
        <end position="74"/>
    </location>
</feature>
<protein>
    <submittedName>
        <fullName evidence="2">Uncharacterized protein</fullName>
    </submittedName>
</protein>
<dbReference type="EMBL" id="BMAU01021371">
    <property type="protein sequence ID" value="GFY25420.1"/>
    <property type="molecule type" value="Genomic_DNA"/>
</dbReference>
<dbReference type="Proteomes" id="UP000887159">
    <property type="component" value="Unassembled WGS sequence"/>
</dbReference>
<keyword evidence="3" id="KW-1185">Reference proteome</keyword>
<name>A0A8X6VZP5_TRICX</name>
<evidence type="ECO:0000313" key="2">
    <source>
        <dbReference type="EMBL" id="GFY25420.1"/>
    </source>
</evidence>
<evidence type="ECO:0000256" key="1">
    <source>
        <dbReference type="SAM" id="MobiDB-lite"/>
    </source>
</evidence>
<organism evidence="2 3">
    <name type="scientific">Trichonephila clavipes</name>
    <name type="common">Golden silk orbweaver</name>
    <name type="synonym">Nephila clavipes</name>
    <dbReference type="NCBI Taxonomy" id="2585209"/>
    <lineage>
        <taxon>Eukaryota</taxon>
        <taxon>Metazoa</taxon>
        <taxon>Ecdysozoa</taxon>
        <taxon>Arthropoda</taxon>
        <taxon>Chelicerata</taxon>
        <taxon>Arachnida</taxon>
        <taxon>Araneae</taxon>
        <taxon>Araneomorphae</taxon>
        <taxon>Entelegynae</taxon>
        <taxon>Araneoidea</taxon>
        <taxon>Nephilidae</taxon>
        <taxon>Trichonephila</taxon>
    </lineage>
</organism>
<dbReference type="AlphaFoldDB" id="A0A8X6VZP5"/>
<comment type="caution">
    <text evidence="2">The sequence shown here is derived from an EMBL/GenBank/DDBJ whole genome shotgun (WGS) entry which is preliminary data.</text>
</comment>
<sequence length="111" mass="12854">MVDATPDFLNFIVPVYESWCLRYDSKTKQKSMEWHYPETLSRKKKQHFFNSNHTSRVLDPLMTSGSAFQPTDNGWNRPLSPYTGNDPKPPPDDRFISISLDGCFVSRHPTC</sequence>
<proteinExistence type="predicted"/>
<gene>
    <name evidence="2" type="ORF">TNCV_2485401</name>
</gene>
<reference evidence="2" key="1">
    <citation type="submission" date="2020-08" db="EMBL/GenBank/DDBJ databases">
        <title>Multicomponent nature underlies the extraordinary mechanical properties of spider dragline silk.</title>
        <authorList>
            <person name="Kono N."/>
            <person name="Nakamura H."/>
            <person name="Mori M."/>
            <person name="Yoshida Y."/>
            <person name="Ohtoshi R."/>
            <person name="Malay A.D."/>
            <person name="Moran D.A.P."/>
            <person name="Tomita M."/>
            <person name="Numata K."/>
            <person name="Arakawa K."/>
        </authorList>
    </citation>
    <scope>NUCLEOTIDE SEQUENCE</scope>
</reference>
<feature type="region of interest" description="Disordered" evidence="1">
    <location>
        <begin position="62"/>
        <end position="94"/>
    </location>
</feature>